<dbReference type="PANTHER" id="PTHR33826:SF2">
    <property type="entry name" value="HYDROXYPROLINE-RICH GLYCOPROTEIN FAMILY PROTEIN"/>
    <property type="match status" value="1"/>
</dbReference>
<feature type="transmembrane region" description="Helical" evidence="2">
    <location>
        <begin position="36"/>
        <end position="58"/>
    </location>
</feature>
<evidence type="ECO:0000256" key="2">
    <source>
        <dbReference type="SAM" id="Phobius"/>
    </source>
</evidence>
<feature type="domain" description="DUF7036" evidence="3">
    <location>
        <begin position="206"/>
        <end position="298"/>
    </location>
</feature>
<evidence type="ECO:0000256" key="1">
    <source>
        <dbReference type="SAM" id="MobiDB-lite"/>
    </source>
</evidence>
<feature type="region of interest" description="Disordered" evidence="1">
    <location>
        <begin position="449"/>
        <end position="475"/>
    </location>
</feature>
<dbReference type="AlphaFoldDB" id="A0AAV9CUT8"/>
<feature type="domain" description="DUF7036" evidence="3">
    <location>
        <begin position="83"/>
        <end position="171"/>
    </location>
</feature>
<organism evidence="4 5">
    <name type="scientific">Acorus calamus</name>
    <name type="common">Sweet flag</name>
    <dbReference type="NCBI Taxonomy" id="4465"/>
    <lineage>
        <taxon>Eukaryota</taxon>
        <taxon>Viridiplantae</taxon>
        <taxon>Streptophyta</taxon>
        <taxon>Embryophyta</taxon>
        <taxon>Tracheophyta</taxon>
        <taxon>Spermatophyta</taxon>
        <taxon>Magnoliopsida</taxon>
        <taxon>Liliopsida</taxon>
        <taxon>Acoraceae</taxon>
        <taxon>Acorus</taxon>
    </lineage>
</organism>
<proteinExistence type="predicted"/>
<keyword evidence="5" id="KW-1185">Reference proteome</keyword>
<dbReference type="InterPro" id="IPR055464">
    <property type="entry name" value="DUF7036"/>
</dbReference>
<feature type="compositionally biased region" description="Low complexity" evidence="1">
    <location>
        <begin position="314"/>
        <end position="325"/>
    </location>
</feature>
<dbReference type="Pfam" id="PF23041">
    <property type="entry name" value="DUF7036"/>
    <property type="match status" value="2"/>
</dbReference>
<feature type="compositionally biased region" description="Basic residues" evidence="1">
    <location>
        <begin position="334"/>
        <end position="362"/>
    </location>
</feature>
<feature type="region of interest" description="Disordered" evidence="1">
    <location>
        <begin position="314"/>
        <end position="372"/>
    </location>
</feature>
<evidence type="ECO:0000259" key="3">
    <source>
        <dbReference type="Pfam" id="PF23041"/>
    </source>
</evidence>
<evidence type="ECO:0000313" key="5">
    <source>
        <dbReference type="Proteomes" id="UP001180020"/>
    </source>
</evidence>
<dbReference type="EMBL" id="JAUJYO010000017">
    <property type="protein sequence ID" value="KAK1292419.1"/>
    <property type="molecule type" value="Genomic_DNA"/>
</dbReference>
<name>A0AAV9CUT8_ACOCL</name>
<gene>
    <name evidence="4" type="ORF">QJS10_CPB17g01755</name>
</gene>
<keyword evidence="2" id="KW-1133">Transmembrane helix</keyword>
<sequence>MGKGEDEQSLQAAAEGTSEGNAAAARRIGRRCRRIVRFRCVVAVVLGFAVVLSAVFWLPPFLRYPDHEGGDRDPLFEAQILASFKLQKPVSMLKANISKLENDIFGEIGVPNSVVAVVSLEPLNGSDWTNVVFGVLPYPENSNISSAGLSLLRSSFMSFVVQQSSLHLTPSFGNQSFFQVLKFPGGITVIPPQSAFLLQKVQILFNFSLNFPIYQVQANFNELTNQMKFGLHLTSHENLYVRLTNVNGTTVAPPTIVQTSVVLAIGNIPPSVPRLKQLAQAITGSHAGNLGLNHTVFGRVKQIRLSSFLQHSINNSGASGSSSSPTPTPLPHPNNRHHHQHHHHQHHHHHHEHHHHHHHHDHNHHDSGTHLASAPAPLVIYPKHRSACPYGQNGSPWKPNHGSNLPPLAAPVASRGDSSSPPPHEGSHAPTHFVPMSSPLPAVIFARDPRKPSMDAKPPDRDPSISPPPSPSSSSVAILTSVRWVLLPLLHLLMQM</sequence>
<evidence type="ECO:0000313" key="4">
    <source>
        <dbReference type="EMBL" id="KAK1292419.1"/>
    </source>
</evidence>
<keyword evidence="2" id="KW-0472">Membrane</keyword>
<keyword evidence="2" id="KW-0812">Transmembrane</keyword>
<dbReference type="PANTHER" id="PTHR33826">
    <property type="entry name" value="F20B24.21"/>
    <property type="match status" value="1"/>
</dbReference>
<reference evidence="4" key="1">
    <citation type="journal article" date="2023" name="Nat. Commun.">
        <title>Diploid and tetraploid genomes of Acorus and the evolution of monocots.</title>
        <authorList>
            <person name="Ma L."/>
            <person name="Liu K.W."/>
            <person name="Li Z."/>
            <person name="Hsiao Y.Y."/>
            <person name="Qi Y."/>
            <person name="Fu T."/>
            <person name="Tang G.D."/>
            <person name="Zhang D."/>
            <person name="Sun W.H."/>
            <person name="Liu D.K."/>
            <person name="Li Y."/>
            <person name="Chen G.Z."/>
            <person name="Liu X.D."/>
            <person name="Liao X.Y."/>
            <person name="Jiang Y.T."/>
            <person name="Yu X."/>
            <person name="Hao Y."/>
            <person name="Huang J."/>
            <person name="Zhao X.W."/>
            <person name="Ke S."/>
            <person name="Chen Y.Y."/>
            <person name="Wu W.L."/>
            <person name="Hsu J.L."/>
            <person name="Lin Y.F."/>
            <person name="Huang M.D."/>
            <person name="Li C.Y."/>
            <person name="Huang L."/>
            <person name="Wang Z.W."/>
            <person name="Zhao X."/>
            <person name="Zhong W.Y."/>
            <person name="Peng D.H."/>
            <person name="Ahmad S."/>
            <person name="Lan S."/>
            <person name="Zhang J.S."/>
            <person name="Tsai W.C."/>
            <person name="Van de Peer Y."/>
            <person name="Liu Z.J."/>
        </authorList>
    </citation>
    <scope>NUCLEOTIDE SEQUENCE</scope>
    <source>
        <strain evidence="4">CP</strain>
    </source>
</reference>
<comment type="caution">
    <text evidence="4">The sequence shown here is derived from an EMBL/GenBank/DDBJ whole genome shotgun (WGS) entry which is preliminary data.</text>
</comment>
<feature type="compositionally biased region" description="Basic and acidic residues" evidence="1">
    <location>
        <begin position="449"/>
        <end position="463"/>
    </location>
</feature>
<accession>A0AAV9CUT8</accession>
<dbReference type="Proteomes" id="UP001180020">
    <property type="component" value="Unassembled WGS sequence"/>
</dbReference>
<feature type="region of interest" description="Disordered" evidence="1">
    <location>
        <begin position="391"/>
        <end position="436"/>
    </location>
</feature>
<reference evidence="4" key="2">
    <citation type="submission" date="2023-06" db="EMBL/GenBank/DDBJ databases">
        <authorList>
            <person name="Ma L."/>
            <person name="Liu K.-W."/>
            <person name="Li Z."/>
            <person name="Hsiao Y.-Y."/>
            <person name="Qi Y."/>
            <person name="Fu T."/>
            <person name="Tang G."/>
            <person name="Zhang D."/>
            <person name="Sun W.-H."/>
            <person name="Liu D.-K."/>
            <person name="Li Y."/>
            <person name="Chen G.-Z."/>
            <person name="Liu X.-D."/>
            <person name="Liao X.-Y."/>
            <person name="Jiang Y.-T."/>
            <person name="Yu X."/>
            <person name="Hao Y."/>
            <person name="Huang J."/>
            <person name="Zhao X.-W."/>
            <person name="Ke S."/>
            <person name="Chen Y.-Y."/>
            <person name="Wu W.-L."/>
            <person name="Hsu J.-L."/>
            <person name="Lin Y.-F."/>
            <person name="Huang M.-D."/>
            <person name="Li C.-Y."/>
            <person name="Huang L."/>
            <person name="Wang Z.-W."/>
            <person name="Zhao X."/>
            <person name="Zhong W.-Y."/>
            <person name="Peng D.-H."/>
            <person name="Ahmad S."/>
            <person name="Lan S."/>
            <person name="Zhang J.-S."/>
            <person name="Tsai W.-C."/>
            <person name="Van De Peer Y."/>
            <person name="Liu Z.-J."/>
        </authorList>
    </citation>
    <scope>NUCLEOTIDE SEQUENCE</scope>
    <source>
        <strain evidence="4">CP</strain>
        <tissue evidence="4">Leaves</tissue>
    </source>
</reference>
<protein>
    <recommendedName>
        <fullName evidence="3">DUF7036 domain-containing protein</fullName>
    </recommendedName>
</protein>